<protein>
    <submittedName>
        <fullName evidence="1">Periplasmic nitrate reductase chaperone NapD</fullName>
    </submittedName>
</protein>
<proteinExistence type="predicted"/>
<reference evidence="2" key="1">
    <citation type="submission" date="2016-10" db="EMBL/GenBank/DDBJ databases">
        <authorList>
            <person name="Varghese N."/>
            <person name="Submissions S."/>
        </authorList>
    </citation>
    <scope>NUCLEOTIDE SEQUENCE [LARGE SCALE GENOMIC DNA]</scope>
    <source>
        <strain evidence="2">DSM 23256</strain>
    </source>
</reference>
<dbReference type="OrthoDB" id="1667266at2"/>
<dbReference type="AlphaFoldDB" id="A0A1G7LYF4"/>
<dbReference type="Pfam" id="PF03927">
    <property type="entry name" value="NapD"/>
    <property type="match status" value="1"/>
</dbReference>
<dbReference type="InterPro" id="IPR005623">
    <property type="entry name" value="Chaperone_NapD_NO3_reduct"/>
</dbReference>
<dbReference type="STRING" id="1123285.SAMN05660235_01954"/>
<organism evidence="1 2">
    <name type="scientific">Sporolituus thermophilus DSM 23256</name>
    <dbReference type="NCBI Taxonomy" id="1123285"/>
    <lineage>
        <taxon>Bacteria</taxon>
        <taxon>Bacillati</taxon>
        <taxon>Bacillota</taxon>
        <taxon>Negativicutes</taxon>
        <taxon>Selenomonadales</taxon>
        <taxon>Sporomusaceae</taxon>
        <taxon>Sporolituus</taxon>
    </lineage>
</organism>
<dbReference type="Gene3D" id="3.30.70.920">
    <property type="match status" value="1"/>
</dbReference>
<evidence type="ECO:0000313" key="2">
    <source>
        <dbReference type="Proteomes" id="UP000243333"/>
    </source>
</evidence>
<name>A0A1G7LYF4_9FIRM</name>
<dbReference type="EMBL" id="FNBU01000014">
    <property type="protein sequence ID" value="SDF54598.1"/>
    <property type="molecule type" value="Genomic_DNA"/>
</dbReference>
<sequence>MAIASMIVQPANDAVDRVIAELTDISGVTVHTTTPNNQIIVVVEAPNLDDVNFLAKTMESIPGVAGVFPTCVYAEDD</sequence>
<dbReference type="Proteomes" id="UP000243333">
    <property type="component" value="Unassembled WGS sequence"/>
</dbReference>
<dbReference type="RefSeq" id="WP_093690374.1">
    <property type="nucleotide sequence ID" value="NZ_FNBU01000014.1"/>
</dbReference>
<evidence type="ECO:0000313" key="1">
    <source>
        <dbReference type="EMBL" id="SDF54598.1"/>
    </source>
</evidence>
<gene>
    <name evidence="1" type="ORF">SAMN05660235_01954</name>
</gene>
<accession>A0A1G7LYF4</accession>
<keyword evidence="2" id="KW-1185">Reference proteome</keyword>